<comment type="caution">
    <text evidence="3">The sequence shown here is derived from an EMBL/GenBank/DDBJ whole genome shotgun (WGS) entry which is preliminary data.</text>
</comment>
<dbReference type="AlphaFoldDB" id="A0A8X8AA77"/>
<sequence length="450" mass="50139">MDAIKLEGGSSSRIAAARTRCINVLVYHDVLGMKRHPHHAKCARVGDVINKALVEYKEEVTNGSFPGPLHSPYKISEIEINGFISELQGLGFDKGAASTAAAGLARQDNFNRMNGLMAKMVEMDIQPNVVTCGIFIYHTCKFRRVPGSWKASRGLGLMERTRLQKGCSHDTITHNCLINGFCKAGEGQKGKELFDEMNKERVAPNVVTIDTLVGGMCRTWRVGRVVEFFVEARRRGLRGNAVACSALISAFCNVNNFENAMEFFNEILTSGCSPDAIVYYNMISGSSQDGRMDGGSFVLSKCKEVGFRPDTVCYDVLIGGFCWKNKFNRVFAMLKEMDEAGLKPAIAYNTLIALYQQNWGFKVCPESPEKDDQGRCGGAHCCYIQLSDKCILLKWKCEWSYGDFQRHESCIQGGSTPNTTTYNAIFKGLREEKDLEKAFEFTYERACLQS</sequence>
<feature type="repeat" description="PPR" evidence="2">
    <location>
        <begin position="170"/>
        <end position="204"/>
    </location>
</feature>
<dbReference type="EMBL" id="JAAWWB010000004">
    <property type="protein sequence ID" value="KAG6784816.1"/>
    <property type="molecule type" value="Genomic_DNA"/>
</dbReference>
<feature type="repeat" description="PPR" evidence="2">
    <location>
        <begin position="310"/>
        <end position="344"/>
    </location>
</feature>
<reference evidence="3" key="1">
    <citation type="journal article" date="2020" name="bioRxiv">
        <title>Hybrid origin of Populus tomentosa Carr. identified through genome sequencing and phylogenomic analysis.</title>
        <authorList>
            <person name="An X."/>
            <person name="Gao K."/>
            <person name="Chen Z."/>
            <person name="Li J."/>
            <person name="Yang X."/>
            <person name="Yang X."/>
            <person name="Zhou J."/>
            <person name="Guo T."/>
            <person name="Zhao T."/>
            <person name="Huang S."/>
            <person name="Miao D."/>
            <person name="Khan W.U."/>
            <person name="Rao P."/>
            <person name="Ye M."/>
            <person name="Lei B."/>
            <person name="Liao W."/>
            <person name="Wang J."/>
            <person name="Ji L."/>
            <person name="Li Y."/>
            <person name="Guo B."/>
            <person name="Mustafa N.S."/>
            <person name="Li S."/>
            <person name="Yun Q."/>
            <person name="Keller S.R."/>
            <person name="Mao J."/>
            <person name="Zhang R."/>
            <person name="Strauss S.H."/>
        </authorList>
    </citation>
    <scope>NUCLEOTIDE SEQUENCE</scope>
    <source>
        <strain evidence="3">GM15</strain>
        <tissue evidence="3">Leaf</tissue>
    </source>
</reference>
<evidence type="ECO:0000256" key="1">
    <source>
        <dbReference type="ARBA" id="ARBA00022737"/>
    </source>
</evidence>
<dbReference type="PANTHER" id="PTHR47939">
    <property type="entry name" value="MEMBRANE-ASSOCIATED SALT-INDUCIBLE PROTEIN-LIKE"/>
    <property type="match status" value="1"/>
</dbReference>
<keyword evidence="1" id="KW-0677">Repeat</keyword>
<proteinExistence type="predicted"/>
<accession>A0A8X8AA77</accession>
<keyword evidence="4" id="KW-1185">Reference proteome</keyword>
<gene>
    <name evidence="3" type="ORF">POTOM_010525</name>
</gene>
<dbReference type="InterPro" id="IPR050667">
    <property type="entry name" value="PPR-containing_protein"/>
</dbReference>
<evidence type="ECO:0008006" key="5">
    <source>
        <dbReference type="Google" id="ProtNLM"/>
    </source>
</evidence>
<protein>
    <recommendedName>
        <fullName evidence="5">3-methyl-2-oxobutanoate hydroxymethyltransferase</fullName>
    </recommendedName>
</protein>
<evidence type="ECO:0000313" key="4">
    <source>
        <dbReference type="Proteomes" id="UP000886885"/>
    </source>
</evidence>
<dbReference type="Proteomes" id="UP000886885">
    <property type="component" value="Chromosome 2D"/>
</dbReference>
<evidence type="ECO:0000313" key="3">
    <source>
        <dbReference type="EMBL" id="KAG6784816.1"/>
    </source>
</evidence>
<dbReference type="InterPro" id="IPR002885">
    <property type="entry name" value="PPR_rpt"/>
</dbReference>
<organism evidence="3 4">
    <name type="scientific">Populus tomentosa</name>
    <name type="common">Chinese white poplar</name>
    <dbReference type="NCBI Taxonomy" id="118781"/>
    <lineage>
        <taxon>Eukaryota</taxon>
        <taxon>Viridiplantae</taxon>
        <taxon>Streptophyta</taxon>
        <taxon>Embryophyta</taxon>
        <taxon>Tracheophyta</taxon>
        <taxon>Spermatophyta</taxon>
        <taxon>Magnoliopsida</taxon>
        <taxon>eudicotyledons</taxon>
        <taxon>Gunneridae</taxon>
        <taxon>Pentapetalae</taxon>
        <taxon>rosids</taxon>
        <taxon>fabids</taxon>
        <taxon>Malpighiales</taxon>
        <taxon>Salicaceae</taxon>
        <taxon>Saliceae</taxon>
        <taxon>Populus</taxon>
    </lineage>
</organism>
<dbReference type="OrthoDB" id="185373at2759"/>
<dbReference type="PROSITE" id="PS51375">
    <property type="entry name" value="PPR"/>
    <property type="match status" value="3"/>
</dbReference>
<name>A0A8X8AA77_POPTO</name>
<dbReference type="NCBIfam" id="TIGR00756">
    <property type="entry name" value="PPR"/>
    <property type="match status" value="2"/>
</dbReference>
<dbReference type="Pfam" id="PF13041">
    <property type="entry name" value="PPR_2"/>
    <property type="match status" value="3"/>
</dbReference>
<feature type="repeat" description="PPR" evidence="2">
    <location>
        <begin position="240"/>
        <end position="274"/>
    </location>
</feature>
<dbReference type="PANTHER" id="PTHR47939:SF13">
    <property type="entry name" value="OS03G0201400 PROTEIN"/>
    <property type="match status" value="1"/>
</dbReference>
<evidence type="ECO:0000256" key="2">
    <source>
        <dbReference type="PROSITE-ProRule" id="PRU00708"/>
    </source>
</evidence>